<gene>
    <name evidence="3" type="ORF">ESP51_04920</name>
</gene>
<comment type="similarity">
    <text evidence="1">Belongs to the glycosyltransferase 2 family.</text>
</comment>
<dbReference type="AlphaFoldDB" id="A0A4Q2L2A2"/>
<dbReference type="InterPro" id="IPR029044">
    <property type="entry name" value="Nucleotide-diphossugar_trans"/>
</dbReference>
<evidence type="ECO:0000313" key="4">
    <source>
        <dbReference type="Proteomes" id="UP000293865"/>
    </source>
</evidence>
<dbReference type="OrthoDB" id="9810303at2"/>
<accession>A0A4Q2L2A2</accession>
<sequence>MGVSRAARANSTWAKVSRGCDGARAAGPSEQTRRSMRLVIVTPIHNEVGNIGQLAQQLAASTRRPDLWVVVDDGSTDRGAELVREAQLPFDTLVIERANGGGLIGGSAFTAWQYGVDHAISLGEQFDAIMKLDADVNLPATYLMEALGALESDPVVGLAGGILTGKGDREQMLHVPGPVKLYSKAGFDALSFVPRVVGFDVMDELAIKAAGLRVMVRKDMPFTVRRAIGASQGLVHGRRRNGLVCRWTGYWTPYFMLHAGRYLFRKPYVVGSFAMLAGYVRAGSGPYPAELRSAHAAEQRQKLKLASRSPRNWLRETYGVSA</sequence>
<dbReference type="InterPro" id="IPR050256">
    <property type="entry name" value="Glycosyltransferase_2"/>
</dbReference>
<comment type="caution">
    <text evidence="3">The sequence shown here is derived from an EMBL/GenBank/DDBJ whole genome shotgun (WGS) entry which is preliminary data.</text>
</comment>
<keyword evidence="3" id="KW-0808">Transferase</keyword>
<protein>
    <submittedName>
        <fullName evidence="3">Glycosyltransferase</fullName>
    </submittedName>
</protein>
<dbReference type="GO" id="GO:0016740">
    <property type="term" value="F:transferase activity"/>
    <property type="evidence" value="ECO:0007669"/>
    <property type="project" value="UniProtKB-KW"/>
</dbReference>
<dbReference type="SUPFAM" id="SSF53448">
    <property type="entry name" value="Nucleotide-diphospho-sugar transferases"/>
    <property type="match status" value="1"/>
</dbReference>
<evidence type="ECO:0000256" key="1">
    <source>
        <dbReference type="ARBA" id="ARBA00006739"/>
    </source>
</evidence>
<evidence type="ECO:0000259" key="2">
    <source>
        <dbReference type="Pfam" id="PF00535"/>
    </source>
</evidence>
<name>A0A4Q2L2A2_9MICO</name>
<dbReference type="EMBL" id="SDPN01000006">
    <property type="protein sequence ID" value="RXZ72228.1"/>
    <property type="molecule type" value="Genomic_DNA"/>
</dbReference>
<dbReference type="Pfam" id="PF00535">
    <property type="entry name" value="Glycos_transf_2"/>
    <property type="match status" value="1"/>
</dbReference>
<evidence type="ECO:0000313" key="3">
    <source>
        <dbReference type="EMBL" id="RXZ72228.1"/>
    </source>
</evidence>
<dbReference type="Proteomes" id="UP000293865">
    <property type="component" value="Unassembled WGS sequence"/>
</dbReference>
<dbReference type="PANTHER" id="PTHR48090:SF7">
    <property type="entry name" value="RFBJ PROTEIN"/>
    <property type="match status" value="1"/>
</dbReference>
<dbReference type="Gene3D" id="3.90.550.10">
    <property type="entry name" value="Spore Coat Polysaccharide Biosynthesis Protein SpsA, Chain A"/>
    <property type="match status" value="1"/>
</dbReference>
<keyword evidence="4" id="KW-1185">Reference proteome</keyword>
<feature type="domain" description="Glycosyltransferase 2-like" evidence="2">
    <location>
        <begin position="40"/>
        <end position="176"/>
    </location>
</feature>
<organism evidence="3 4">
    <name type="scientific">Agromyces albus</name>
    <dbReference type="NCBI Taxonomy" id="205332"/>
    <lineage>
        <taxon>Bacteria</taxon>
        <taxon>Bacillati</taxon>
        <taxon>Actinomycetota</taxon>
        <taxon>Actinomycetes</taxon>
        <taxon>Micrococcales</taxon>
        <taxon>Microbacteriaceae</taxon>
        <taxon>Agromyces</taxon>
    </lineage>
</organism>
<dbReference type="InterPro" id="IPR001173">
    <property type="entry name" value="Glyco_trans_2-like"/>
</dbReference>
<reference evidence="3 4" key="1">
    <citation type="submission" date="2019-01" db="EMBL/GenBank/DDBJ databases">
        <title>Agromyces.</title>
        <authorList>
            <person name="Li J."/>
        </authorList>
    </citation>
    <scope>NUCLEOTIDE SEQUENCE [LARGE SCALE GENOMIC DNA]</scope>
    <source>
        <strain evidence="3 4">DSM 15934</strain>
    </source>
</reference>
<proteinExistence type="inferred from homology"/>
<dbReference type="PANTHER" id="PTHR48090">
    <property type="entry name" value="UNDECAPRENYL-PHOSPHATE 4-DEOXY-4-FORMAMIDO-L-ARABINOSE TRANSFERASE-RELATED"/>
    <property type="match status" value="1"/>
</dbReference>